<keyword evidence="5" id="KW-0175">Coiled coil</keyword>
<sequence>MLDVRRLRLLRELAHRGTIAAVAEAVAFTPSAVSQQLTALEREAGVPLLVRTGRRVALTPAARNLVRHAEAVLAQLERASAELDGARRDLSGSLRIGTFPSAGRAMMPAALAELGRRHPGLEPMVVELDPALVPAALRAGDLDVALVHEYDFAPVPLEPGIAVIPLCREAMYLATTDAARTAVADCRDQPWILSVEGTLCHRMTLHACQAAGFTPHVRHHIDDFATVLALVAAGQGVALIPRLGLVDRPHGVTLTRLSIGRHTRIAHRSGAEHHPAVRAFADALRAAVPGDL</sequence>
<dbReference type="Proteomes" id="UP000256269">
    <property type="component" value="Unassembled WGS sequence"/>
</dbReference>
<dbReference type="InterPro" id="IPR036388">
    <property type="entry name" value="WH-like_DNA-bd_sf"/>
</dbReference>
<evidence type="ECO:0000313" key="7">
    <source>
        <dbReference type="EMBL" id="REH47224.1"/>
    </source>
</evidence>
<dbReference type="PANTHER" id="PTHR30346:SF29">
    <property type="entry name" value="LYSR SUBSTRATE-BINDING"/>
    <property type="match status" value="1"/>
</dbReference>
<dbReference type="CDD" id="cd08423">
    <property type="entry name" value="PBP2_LTTR_like_6"/>
    <property type="match status" value="1"/>
</dbReference>
<dbReference type="InterPro" id="IPR000847">
    <property type="entry name" value="LysR_HTH_N"/>
</dbReference>
<dbReference type="GO" id="GO:0003700">
    <property type="term" value="F:DNA-binding transcription factor activity"/>
    <property type="evidence" value="ECO:0007669"/>
    <property type="project" value="InterPro"/>
</dbReference>
<dbReference type="RefSeq" id="WP_116175851.1">
    <property type="nucleotide sequence ID" value="NZ_CP144375.1"/>
</dbReference>
<dbReference type="SUPFAM" id="SSF53850">
    <property type="entry name" value="Periplasmic binding protein-like II"/>
    <property type="match status" value="1"/>
</dbReference>
<dbReference type="PROSITE" id="PS50931">
    <property type="entry name" value="HTH_LYSR"/>
    <property type="match status" value="1"/>
</dbReference>
<keyword evidence="4" id="KW-0804">Transcription</keyword>
<dbReference type="PANTHER" id="PTHR30346">
    <property type="entry name" value="TRANSCRIPTIONAL DUAL REGULATOR HCAR-RELATED"/>
    <property type="match status" value="1"/>
</dbReference>
<comment type="similarity">
    <text evidence="1">Belongs to the LysR transcriptional regulatory family.</text>
</comment>
<dbReference type="GO" id="GO:0032993">
    <property type="term" value="C:protein-DNA complex"/>
    <property type="evidence" value="ECO:0007669"/>
    <property type="project" value="TreeGrafter"/>
</dbReference>
<name>A0A3E0HL73_9PSEU</name>
<organism evidence="7 8">
    <name type="scientific">Kutzneria buriramensis</name>
    <dbReference type="NCBI Taxonomy" id="1045776"/>
    <lineage>
        <taxon>Bacteria</taxon>
        <taxon>Bacillati</taxon>
        <taxon>Actinomycetota</taxon>
        <taxon>Actinomycetes</taxon>
        <taxon>Pseudonocardiales</taxon>
        <taxon>Pseudonocardiaceae</taxon>
        <taxon>Kutzneria</taxon>
    </lineage>
</organism>
<evidence type="ECO:0000259" key="6">
    <source>
        <dbReference type="PROSITE" id="PS50931"/>
    </source>
</evidence>
<dbReference type="GO" id="GO:0003677">
    <property type="term" value="F:DNA binding"/>
    <property type="evidence" value="ECO:0007669"/>
    <property type="project" value="UniProtKB-KW"/>
</dbReference>
<accession>A0A3E0HL73</accession>
<proteinExistence type="inferred from homology"/>
<evidence type="ECO:0000256" key="1">
    <source>
        <dbReference type="ARBA" id="ARBA00009437"/>
    </source>
</evidence>
<dbReference type="InterPro" id="IPR036390">
    <property type="entry name" value="WH_DNA-bd_sf"/>
</dbReference>
<dbReference type="Gene3D" id="1.10.10.10">
    <property type="entry name" value="Winged helix-like DNA-binding domain superfamily/Winged helix DNA-binding domain"/>
    <property type="match status" value="1"/>
</dbReference>
<dbReference type="Gene3D" id="3.40.190.10">
    <property type="entry name" value="Periplasmic binding protein-like II"/>
    <property type="match status" value="2"/>
</dbReference>
<dbReference type="Pfam" id="PF00126">
    <property type="entry name" value="HTH_1"/>
    <property type="match status" value="1"/>
</dbReference>
<keyword evidence="3 7" id="KW-0238">DNA-binding</keyword>
<dbReference type="SUPFAM" id="SSF46785">
    <property type="entry name" value="Winged helix' DNA-binding domain"/>
    <property type="match status" value="1"/>
</dbReference>
<keyword evidence="2" id="KW-0805">Transcription regulation</keyword>
<dbReference type="AlphaFoldDB" id="A0A3E0HL73"/>
<feature type="coiled-coil region" evidence="5">
    <location>
        <begin position="62"/>
        <end position="89"/>
    </location>
</feature>
<comment type="caution">
    <text evidence="7">The sequence shown here is derived from an EMBL/GenBank/DDBJ whole genome shotgun (WGS) entry which is preliminary data.</text>
</comment>
<evidence type="ECO:0000313" key="8">
    <source>
        <dbReference type="Proteomes" id="UP000256269"/>
    </source>
</evidence>
<keyword evidence="8" id="KW-1185">Reference proteome</keyword>
<evidence type="ECO:0000256" key="2">
    <source>
        <dbReference type="ARBA" id="ARBA00023015"/>
    </source>
</evidence>
<reference evidence="7 8" key="1">
    <citation type="submission" date="2018-08" db="EMBL/GenBank/DDBJ databases">
        <title>Genomic Encyclopedia of Archaeal and Bacterial Type Strains, Phase II (KMG-II): from individual species to whole genera.</title>
        <authorList>
            <person name="Goeker M."/>
        </authorList>
    </citation>
    <scope>NUCLEOTIDE SEQUENCE [LARGE SCALE GENOMIC DNA]</scope>
    <source>
        <strain evidence="7 8">DSM 45791</strain>
    </source>
</reference>
<gene>
    <name evidence="7" type="ORF">BCF44_106389</name>
</gene>
<dbReference type="Pfam" id="PF03466">
    <property type="entry name" value="LysR_substrate"/>
    <property type="match status" value="1"/>
</dbReference>
<evidence type="ECO:0000256" key="4">
    <source>
        <dbReference type="ARBA" id="ARBA00023163"/>
    </source>
</evidence>
<evidence type="ECO:0000256" key="3">
    <source>
        <dbReference type="ARBA" id="ARBA00023125"/>
    </source>
</evidence>
<dbReference type="OrthoDB" id="4131546at2"/>
<feature type="domain" description="HTH lysR-type" evidence="6">
    <location>
        <begin position="2"/>
        <end position="59"/>
    </location>
</feature>
<dbReference type="InterPro" id="IPR005119">
    <property type="entry name" value="LysR_subst-bd"/>
</dbReference>
<dbReference type="EMBL" id="QUNO01000006">
    <property type="protein sequence ID" value="REH47224.1"/>
    <property type="molecule type" value="Genomic_DNA"/>
</dbReference>
<evidence type="ECO:0000256" key="5">
    <source>
        <dbReference type="SAM" id="Coils"/>
    </source>
</evidence>
<protein>
    <submittedName>
        <fullName evidence="7">DNA-binding transcriptional LysR family regulator</fullName>
    </submittedName>
</protein>